<keyword evidence="3" id="KW-0460">Magnesium</keyword>
<evidence type="ECO:0000313" key="6">
    <source>
        <dbReference type="EMBL" id="RNB79390.1"/>
    </source>
</evidence>
<dbReference type="Proteomes" id="UP000269573">
    <property type="component" value="Unassembled WGS sequence"/>
</dbReference>
<dbReference type="GO" id="GO:0016787">
    <property type="term" value="F:hydrolase activity"/>
    <property type="evidence" value="ECO:0007669"/>
    <property type="project" value="UniProtKB-KW"/>
</dbReference>
<dbReference type="InterPro" id="IPR015797">
    <property type="entry name" value="NUDIX_hydrolase-like_dom_sf"/>
</dbReference>
<sequence length="64" mass="7249">MRLFLSFLFHGDRILLTNLNSRGWDLPGGHVEAGETAFDAMQRELWEETGAVFGCPSPMPTRIR</sequence>
<evidence type="ECO:0000256" key="1">
    <source>
        <dbReference type="ARBA" id="ARBA00001946"/>
    </source>
</evidence>
<dbReference type="PROSITE" id="PS00893">
    <property type="entry name" value="NUDIX_BOX"/>
    <property type="match status" value="1"/>
</dbReference>
<dbReference type="EMBL" id="RHHU01000020">
    <property type="protein sequence ID" value="RNB79390.1"/>
    <property type="molecule type" value="Genomic_DNA"/>
</dbReference>
<dbReference type="InterPro" id="IPR020476">
    <property type="entry name" value="Nudix_hydrolase"/>
</dbReference>
<evidence type="ECO:0000256" key="3">
    <source>
        <dbReference type="ARBA" id="ARBA00022842"/>
    </source>
</evidence>
<keyword evidence="7" id="KW-1185">Reference proteome</keyword>
<evidence type="ECO:0000256" key="4">
    <source>
        <dbReference type="RuleBase" id="RU003476"/>
    </source>
</evidence>
<name>A0A3M8CUC2_9BACL</name>
<keyword evidence="2 4" id="KW-0378">Hydrolase</keyword>
<proteinExistence type="inferred from homology"/>
<dbReference type="InterPro" id="IPR000086">
    <property type="entry name" value="NUDIX_hydrolase_dom"/>
</dbReference>
<dbReference type="PANTHER" id="PTHR43222:SF2">
    <property type="entry name" value="NUDIX HYDROLASE 23, CHLOROPLASTIC"/>
    <property type="match status" value="1"/>
</dbReference>
<dbReference type="AlphaFoldDB" id="A0A3M8CUC2"/>
<gene>
    <name evidence="6" type="ORF">EDM59_27240</name>
</gene>
<feature type="domain" description="Nudix hydrolase" evidence="5">
    <location>
        <begin position="1"/>
        <end position="64"/>
    </location>
</feature>
<dbReference type="Pfam" id="PF00293">
    <property type="entry name" value="NUDIX"/>
    <property type="match status" value="1"/>
</dbReference>
<dbReference type="RefSeq" id="WP_122926508.1">
    <property type="nucleotide sequence ID" value="NZ_RHHU01000020.1"/>
</dbReference>
<comment type="similarity">
    <text evidence="4">Belongs to the Nudix hydrolase family.</text>
</comment>
<dbReference type="PRINTS" id="PR00502">
    <property type="entry name" value="NUDIXFAMILY"/>
</dbReference>
<dbReference type="PROSITE" id="PS51462">
    <property type="entry name" value="NUDIX"/>
    <property type="match status" value="1"/>
</dbReference>
<accession>A0A3M8CUC2</accession>
<comment type="cofactor">
    <cofactor evidence="1">
        <name>Mg(2+)</name>
        <dbReference type="ChEBI" id="CHEBI:18420"/>
    </cofactor>
</comment>
<dbReference type="SUPFAM" id="SSF55811">
    <property type="entry name" value="Nudix"/>
    <property type="match status" value="1"/>
</dbReference>
<organism evidence="6 7">
    <name type="scientific">Brevibacillus nitrificans</name>
    <dbReference type="NCBI Taxonomy" id="651560"/>
    <lineage>
        <taxon>Bacteria</taxon>
        <taxon>Bacillati</taxon>
        <taxon>Bacillota</taxon>
        <taxon>Bacilli</taxon>
        <taxon>Bacillales</taxon>
        <taxon>Paenibacillaceae</taxon>
        <taxon>Brevibacillus</taxon>
    </lineage>
</organism>
<dbReference type="Gene3D" id="3.90.79.10">
    <property type="entry name" value="Nucleoside Triphosphate Pyrophosphohydrolase"/>
    <property type="match status" value="1"/>
</dbReference>
<protein>
    <submittedName>
        <fullName evidence="6">NUDIX domain-containing protein</fullName>
    </submittedName>
</protein>
<evidence type="ECO:0000313" key="7">
    <source>
        <dbReference type="Proteomes" id="UP000269573"/>
    </source>
</evidence>
<evidence type="ECO:0000259" key="5">
    <source>
        <dbReference type="PROSITE" id="PS51462"/>
    </source>
</evidence>
<evidence type="ECO:0000256" key="2">
    <source>
        <dbReference type="ARBA" id="ARBA00022801"/>
    </source>
</evidence>
<comment type="caution">
    <text evidence="6">The sequence shown here is derived from an EMBL/GenBank/DDBJ whole genome shotgun (WGS) entry which is preliminary data.</text>
</comment>
<reference evidence="6 7" key="1">
    <citation type="submission" date="2018-10" db="EMBL/GenBank/DDBJ databases">
        <title>Phylogenomics of Brevibacillus.</title>
        <authorList>
            <person name="Dunlap C."/>
        </authorList>
    </citation>
    <scope>NUCLEOTIDE SEQUENCE [LARGE SCALE GENOMIC DNA]</scope>
    <source>
        <strain evidence="6 7">JCM 15774</strain>
    </source>
</reference>
<dbReference type="InterPro" id="IPR020084">
    <property type="entry name" value="NUDIX_hydrolase_CS"/>
</dbReference>
<dbReference type="PANTHER" id="PTHR43222">
    <property type="entry name" value="NUDIX HYDROLASE 23"/>
    <property type="match status" value="1"/>
</dbReference>